<dbReference type="SMART" id="SM00418">
    <property type="entry name" value="HTH_ARSR"/>
    <property type="match status" value="1"/>
</dbReference>
<dbReference type="SUPFAM" id="SSF46785">
    <property type="entry name" value="Winged helix' DNA-binding domain"/>
    <property type="match status" value="1"/>
</dbReference>
<keyword evidence="3" id="KW-1185">Reference proteome</keyword>
<dbReference type="GO" id="GO:0003700">
    <property type="term" value="F:DNA-binding transcription factor activity"/>
    <property type="evidence" value="ECO:0007669"/>
    <property type="project" value="InterPro"/>
</dbReference>
<dbReference type="eggNOG" id="arCOG04056">
    <property type="taxonomic scope" value="Archaea"/>
</dbReference>
<evidence type="ECO:0000313" key="3">
    <source>
        <dbReference type="Proteomes" id="UP000001431"/>
    </source>
</evidence>
<dbReference type="STRING" id="410359.Pcal_0003"/>
<dbReference type="InterPro" id="IPR001845">
    <property type="entry name" value="HTH_ArsR_DNA-bd_dom"/>
</dbReference>
<dbReference type="HOGENOM" id="CLU_184944_1_0_2"/>
<organism evidence="2 3">
    <name type="scientific">Pyrobaculum calidifontis (strain DSM 21063 / JCM 11548 / VA1)</name>
    <dbReference type="NCBI Taxonomy" id="410359"/>
    <lineage>
        <taxon>Archaea</taxon>
        <taxon>Thermoproteota</taxon>
        <taxon>Thermoprotei</taxon>
        <taxon>Thermoproteales</taxon>
        <taxon>Thermoproteaceae</taxon>
        <taxon>Pyrobaculum</taxon>
    </lineage>
</organism>
<dbReference type="GeneID" id="4909807"/>
<dbReference type="InterPro" id="IPR036390">
    <property type="entry name" value="WH_DNA-bd_sf"/>
</dbReference>
<evidence type="ECO:0000313" key="2">
    <source>
        <dbReference type="EMBL" id="ABO07443.1"/>
    </source>
</evidence>
<dbReference type="Gene3D" id="1.10.10.10">
    <property type="entry name" value="Winged helix-like DNA-binding domain superfamily/Winged helix DNA-binding domain"/>
    <property type="match status" value="1"/>
</dbReference>
<gene>
    <name evidence="2" type="ordered locus">Pcal_0003</name>
</gene>
<dbReference type="PROSITE" id="PS50987">
    <property type="entry name" value="HTH_ARSR_2"/>
    <property type="match status" value="1"/>
</dbReference>
<dbReference type="CDD" id="cd00090">
    <property type="entry name" value="HTH_ARSR"/>
    <property type="match status" value="1"/>
</dbReference>
<dbReference type="InterPro" id="IPR036388">
    <property type="entry name" value="WH-like_DNA-bd_sf"/>
</dbReference>
<name>A3MS26_PYRCJ</name>
<sequence>MIEIVLGSGLRVRVILALWKYGELHTTELAHRLGTNYRLLMRHIGVLSRYGIVEERRIGRLRLVKLSNKTHVIELAKALAKMEEYLEATYKDTTL</sequence>
<evidence type="ECO:0000259" key="1">
    <source>
        <dbReference type="PROSITE" id="PS50987"/>
    </source>
</evidence>
<reference evidence="2" key="1">
    <citation type="submission" date="2007-02" db="EMBL/GenBank/DDBJ databases">
        <title>Complete sequence of Pyrobaculum calidifontis JCM 11548.</title>
        <authorList>
            <consortium name="US DOE Joint Genome Institute"/>
            <person name="Copeland A."/>
            <person name="Lucas S."/>
            <person name="Lapidus A."/>
            <person name="Barry K."/>
            <person name="Glavina del Rio T."/>
            <person name="Dalin E."/>
            <person name="Tice H."/>
            <person name="Pitluck S."/>
            <person name="Chain P."/>
            <person name="Malfatti S."/>
            <person name="Shin M."/>
            <person name="Vergez L."/>
            <person name="Schmutz J."/>
            <person name="Larimer F."/>
            <person name="Land M."/>
            <person name="Hauser L."/>
            <person name="Kyrpides N."/>
            <person name="Mikhailova N."/>
            <person name="Cozen A.E."/>
            <person name="Fitz-Gibbon S.T."/>
            <person name="House C.H."/>
            <person name="Saltikov C."/>
            <person name="Lowe T.M."/>
            <person name="Richardson P."/>
        </authorList>
    </citation>
    <scope>NUCLEOTIDE SEQUENCE [LARGE SCALE GENOMIC DNA]</scope>
    <source>
        <strain evidence="2">JCM 11548</strain>
    </source>
</reference>
<dbReference type="AlphaFoldDB" id="A3MS26"/>
<dbReference type="EMBL" id="CP000561">
    <property type="protein sequence ID" value="ABO07443.1"/>
    <property type="molecule type" value="Genomic_DNA"/>
</dbReference>
<dbReference type="Proteomes" id="UP000001431">
    <property type="component" value="Chromosome"/>
</dbReference>
<dbReference type="InterPro" id="IPR011991">
    <property type="entry name" value="ArsR-like_HTH"/>
</dbReference>
<protein>
    <submittedName>
        <fullName evidence="2">Transcriptional regulator, ArsR family</fullName>
    </submittedName>
</protein>
<dbReference type="KEGG" id="pcl:Pcal_0003"/>
<accession>A3MS26</accession>
<dbReference type="OrthoDB" id="28763at2157"/>
<feature type="domain" description="HTH arsR-type" evidence="1">
    <location>
        <begin position="1"/>
        <end position="87"/>
    </location>
</feature>
<proteinExistence type="predicted"/>
<dbReference type="RefSeq" id="WP_011848700.1">
    <property type="nucleotide sequence ID" value="NC_009073.1"/>
</dbReference>